<name>A0A841KXY0_9FIRM</name>
<protein>
    <recommendedName>
        <fullName evidence="3">Nitrous oxide-stimulated promoter</fullName>
    </recommendedName>
</protein>
<dbReference type="RefSeq" id="WP_408626302.1">
    <property type="nucleotide sequence ID" value="NZ_JACHEN010000005.1"/>
</dbReference>
<comment type="caution">
    <text evidence="1">The sequence shown here is derived from an EMBL/GenBank/DDBJ whole genome shotgun (WGS) entry which is preliminary data.</text>
</comment>
<dbReference type="EMBL" id="JACHEN010000005">
    <property type="protein sequence ID" value="MBB6214995.1"/>
    <property type="molecule type" value="Genomic_DNA"/>
</dbReference>
<evidence type="ECO:0000313" key="2">
    <source>
        <dbReference type="Proteomes" id="UP000579281"/>
    </source>
</evidence>
<gene>
    <name evidence="1" type="ORF">HNQ80_001084</name>
</gene>
<dbReference type="Proteomes" id="UP000579281">
    <property type="component" value="Unassembled WGS sequence"/>
</dbReference>
<evidence type="ECO:0000313" key="1">
    <source>
        <dbReference type="EMBL" id="MBB6214995.1"/>
    </source>
</evidence>
<dbReference type="NCBIfam" id="NF007714">
    <property type="entry name" value="PRK10410.1-2"/>
    <property type="match status" value="1"/>
</dbReference>
<keyword evidence="2" id="KW-1185">Reference proteome</keyword>
<dbReference type="AlphaFoldDB" id="A0A841KXY0"/>
<reference evidence="1 2" key="1">
    <citation type="submission" date="2020-08" db="EMBL/GenBank/DDBJ databases">
        <title>Genomic Encyclopedia of Type Strains, Phase IV (KMG-IV): sequencing the most valuable type-strain genomes for metagenomic binning, comparative biology and taxonomic classification.</title>
        <authorList>
            <person name="Goeker M."/>
        </authorList>
    </citation>
    <scope>NUCLEOTIDE SEQUENCE [LARGE SCALE GENOMIC DNA]</scope>
    <source>
        <strain evidence="1 2">DSM 103526</strain>
    </source>
</reference>
<sequence length="109" mass="13098">MEKDISILIDFIHVYCKNNHYQTEKHPISNSYIDGKKKINLCKDCTALVLYAVNKRINCPLTIYKPPCKKCRIKCYEQSYREKIQKVMKYSGIYFIKRGRIDYLIKYFL</sequence>
<dbReference type="InterPro" id="IPR020483">
    <property type="entry name" value="Uncharacterised_YgbA"/>
</dbReference>
<accession>A0A841KXY0</accession>
<organism evidence="1 2">
    <name type="scientific">Anaerosolibacter carboniphilus</name>
    <dbReference type="NCBI Taxonomy" id="1417629"/>
    <lineage>
        <taxon>Bacteria</taxon>
        <taxon>Bacillati</taxon>
        <taxon>Bacillota</taxon>
        <taxon>Clostridia</taxon>
        <taxon>Peptostreptococcales</taxon>
        <taxon>Thermotaleaceae</taxon>
        <taxon>Anaerosolibacter</taxon>
    </lineage>
</organism>
<evidence type="ECO:0008006" key="3">
    <source>
        <dbReference type="Google" id="ProtNLM"/>
    </source>
</evidence>
<proteinExistence type="predicted"/>
<dbReference type="Pfam" id="PF11756">
    <property type="entry name" value="YgbA_NO"/>
    <property type="match status" value="1"/>
</dbReference>